<keyword evidence="11" id="KW-0675">Receptor</keyword>
<evidence type="ECO:0000256" key="6">
    <source>
        <dbReference type="ARBA" id="ARBA00022679"/>
    </source>
</evidence>
<dbReference type="EMBL" id="JAFBCY010000002">
    <property type="protein sequence ID" value="MBM7851550.1"/>
    <property type="molecule type" value="Genomic_DNA"/>
</dbReference>
<evidence type="ECO:0000256" key="1">
    <source>
        <dbReference type="ARBA" id="ARBA00000085"/>
    </source>
</evidence>
<evidence type="ECO:0000256" key="12">
    <source>
        <dbReference type="PROSITE-ProRule" id="PRU00169"/>
    </source>
</evidence>
<dbReference type="Pfam" id="PF07536">
    <property type="entry name" value="HWE_HK"/>
    <property type="match status" value="1"/>
</dbReference>
<evidence type="ECO:0000256" key="4">
    <source>
        <dbReference type="ARBA" id="ARBA00022553"/>
    </source>
</evidence>
<dbReference type="Pfam" id="PF00360">
    <property type="entry name" value="PHY"/>
    <property type="match status" value="1"/>
</dbReference>
<dbReference type="InterPro" id="IPR013515">
    <property type="entry name" value="Phytochrome_cen-reg"/>
</dbReference>
<protein>
    <recommendedName>
        <fullName evidence="2">histidine kinase</fullName>
        <ecNumber evidence="2">2.7.13.3</ecNumber>
    </recommendedName>
</protein>
<evidence type="ECO:0000256" key="2">
    <source>
        <dbReference type="ARBA" id="ARBA00012438"/>
    </source>
</evidence>
<dbReference type="PRINTS" id="PR01033">
    <property type="entry name" value="PHYTOCHROME"/>
</dbReference>
<comment type="catalytic activity">
    <reaction evidence="1">
        <text>ATP + protein L-histidine = ADP + protein N-phospho-L-histidine.</text>
        <dbReference type="EC" id="2.7.13.3"/>
    </reaction>
</comment>
<dbReference type="InterPro" id="IPR035965">
    <property type="entry name" value="PAS-like_dom_sf"/>
</dbReference>
<dbReference type="SUPFAM" id="SSF52172">
    <property type="entry name" value="CheY-like"/>
    <property type="match status" value="1"/>
</dbReference>
<keyword evidence="10" id="KW-0157">Chromophore</keyword>
<dbReference type="InterPro" id="IPR043150">
    <property type="entry name" value="Phytochrome_PHY_sf"/>
</dbReference>
<dbReference type="GO" id="GO:0009881">
    <property type="term" value="F:photoreceptor activity"/>
    <property type="evidence" value="ECO:0007669"/>
    <property type="project" value="UniProtKB-KW"/>
</dbReference>
<dbReference type="Gene3D" id="3.40.50.2300">
    <property type="match status" value="1"/>
</dbReference>
<dbReference type="Gene3D" id="3.30.450.270">
    <property type="match status" value="1"/>
</dbReference>
<dbReference type="GO" id="GO:0006355">
    <property type="term" value="P:regulation of DNA-templated transcription"/>
    <property type="evidence" value="ECO:0007669"/>
    <property type="project" value="InterPro"/>
</dbReference>
<evidence type="ECO:0000256" key="11">
    <source>
        <dbReference type="ARBA" id="ARBA00023170"/>
    </source>
</evidence>
<sequence>MIACALPAWIVSHVSANAPAALGRSGTEELIGLPLAAVLSERLIHDARNALQVAMISGTPERLPARETGVPGLGRCDVAVHAHDALAFIEISSSDVADTASVDPSTLVRAMIGSLKRSPNIPRFLALAAQQVRSVTGYDRVMVYKFLEDGSGEVAAEALRGDLSPYLGLRYPESDIPAQARALYKRQFLRLIPDIDYVPTPLVPALRSDGRPVDLGLATLRSVSPVHIEYLRNMGTLGTLTVSIMRGDELWGLIACHHDAPRRLSGSVCAAIELFGQVLSIQLEAREQEETLRYMARSRDQLDKLLATMAPEDTIFDNLAKFSDQLRAMIPCDGLAVWSDGKLQTVGDVPPEESLIEIIRFLAARGDASAFVTDHLAGFLPNAHKHAETVAGVLAIPFSRLPADFVLLFRRELVRTVTWGGNPNKPVEPNAAGGRISPRKSFEAWSELVRGHSAPWLTGERQIADALRISLLEVILRRADMIHRERVAAQEKQAFLIAELNHRVKNILAVISSLVRQSRSSATSVESFTMDIERRVRALGYAHDQLILSGWRSAPLRQLLEAEALAWTSNVRERVILSGPEMKLEARAYQALALVVHELMTNAAKYGALSVPAGRIAIAWSTLPSGALELSWTERDGPRVEKPTRRGFGSTVIEQTIPFELKGEAHLALHPEGLQATFRLPPGHATEIGWREEAPPPARVVTNLRGKRLLLVEDSMMIALDAQTTLEGAGATVEVAASVLDARRSLSLMAFDAAILDVNLFGETSFELADHLKQLGMPFIFATGYGEGVAIPDRFADVAIIPKPYEERSLRETLPVA</sequence>
<proteinExistence type="predicted"/>
<dbReference type="InterPro" id="IPR001294">
    <property type="entry name" value="Phytochrome"/>
</dbReference>
<name>A0A9W6IR17_9HYPH</name>
<keyword evidence="6" id="KW-0808">Transferase</keyword>
<evidence type="ECO:0000259" key="13">
    <source>
        <dbReference type="PROSITE" id="PS50046"/>
    </source>
</evidence>
<keyword evidence="3" id="KW-0600">Photoreceptor protein</keyword>
<evidence type="ECO:0000256" key="3">
    <source>
        <dbReference type="ARBA" id="ARBA00022543"/>
    </source>
</evidence>
<keyword evidence="8 15" id="KW-0418">Kinase</keyword>
<dbReference type="GO" id="GO:0000160">
    <property type="term" value="P:phosphorelay signal transduction system"/>
    <property type="evidence" value="ECO:0007669"/>
    <property type="project" value="InterPro"/>
</dbReference>
<dbReference type="Pfam" id="PF01590">
    <property type="entry name" value="GAF"/>
    <property type="match status" value="1"/>
</dbReference>
<dbReference type="Gene3D" id="3.30.565.10">
    <property type="entry name" value="Histidine kinase-like ATPase, C-terminal domain"/>
    <property type="match status" value="1"/>
</dbReference>
<organism evidence="15 18">
    <name type="scientific">Methylopila capsulata</name>
    <dbReference type="NCBI Taxonomy" id="61654"/>
    <lineage>
        <taxon>Bacteria</taxon>
        <taxon>Pseudomonadati</taxon>
        <taxon>Pseudomonadota</taxon>
        <taxon>Alphaproteobacteria</taxon>
        <taxon>Hyphomicrobiales</taxon>
        <taxon>Methylopilaceae</taxon>
        <taxon>Methylopila</taxon>
    </lineage>
</organism>
<dbReference type="Proteomes" id="UP000758856">
    <property type="component" value="Unassembled WGS sequence"/>
</dbReference>
<dbReference type="InterPro" id="IPR001789">
    <property type="entry name" value="Sig_transdc_resp-reg_receiver"/>
</dbReference>
<keyword evidence="17" id="KW-1185">Reference proteome</keyword>
<dbReference type="PROSITE" id="PS50046">
    <property type="entry name" value="PHYTOCHROME_2"/>
    <property type="match status" value="1"/>
</dbReference>
<dbReference type="Proteomes" id="UP001143400">
    <property type="component" value="Unassembled WGS sequence"/>
</dbReference>
<dbReference type="PANTHER" id="PTHR41523:SF8">
    <property type="entry name" value="ETHYLENE RESPONSE SENSOR PROTEIN"/>
    <property type="match status" value="1"/>
</dbReference>
<dbReference type="SUPFAM" id="SSF55785">
    <property type="entry name" value="PYP-like sensor domain (PAS domain)"/>
    <property type="match status" value="1"/>
</dbReference>
<dbReference type="InterPro" id="IPR003018">
    <property type="entry name" value="GAF"/>
</dbReference>
<evidence type="ECO:0000313" key="18">
    <source>
        <dbReference type="Proteomes" id="UP001143400"/>
    </source>
</evidence>
<dbReference type="SMART" id="SM00448">
    <property type="entry name" value="REC"/>
    <property type="match status" value="1"/>
</dbReference>
<feature type="domain" description="Response regulatory" evidence="14">
    <location>
        <begin position="708"/>
        <end position="817"/>
    </location>
</feature>
<evidence type="ECO:0000256" key="5">
    <source>
        <dbReference type="ARBA" id="ARBA00022606"/>
    </source>
</evidence>
<dbReference type="InterPro" id="IPR029016">
    <property type="entry name" value="GAF-like_dom_sf"/>
</dbReference>
<accession>A0A9W6IR17</accession>
<keyword evidence="7" id="KW-0547">Nucleotide-binding</keyword>
<dbReference type="SMART" id="SM00065">
    <property type="entry name" value="GAF"/>
    <property type="match status" value="1"/>
</dbReference>
<keyword evidence="9" id="KW-0067">ATP-binding</keyword>
<dbReference type="SMART" id="SM00911">
    <property type="entry name" value="HWE_HK"/>
    <property type="match status" value="1"/>
</dbReference>
<dbReference type="InterPro" id="IPR016132">
    <property type="entry name" value="Phyto_chromo_attachment"/>
</dbReference>
<evidence type="ECO:0000259" key="14">
    <source>
        <dbReference type="PROSITE" id="PS50110"/>
    </source>
</evidence>
<dbReference type="EMBL" id="BSFF01000001">
    <property type="protein sequence ID" value="GLK54608.1"/>
    <property type="molecule type" value="Genomic_DNA"/>
</dbReference>
<evidence type="ECO:0000313" key="17">
    <source>
        <dbReference type="Proteomes" id="UP000758856"/>
    </source>
</evidence>
<feature type="modified residue" description="4-aspartylphosphate" evidence="12">
    <location>
        <position position="757"/>
    </location>
</feature>
<dbReference type="AlphaFoldDB" id="A0A9W6IR17"/>
<evidence type="ECO:0000256" key="10">
    <source>
        <dbReference type="ARBA" id="ARBA00022991"/>
    </source>
</evidence>
<dbReference type="Gene3D" id="3.30.450.20">
    <property type="entry name" value="PAS domain"/>
    <property type="match status" value="2"/>
</dbReference>
<dbReference type="EC" id="2.7.13.3" evidence="2"/>
<dbReference type="InterPro" id="IPR036890">
    <property type="entry name" value="HATPase_C_sf"/>
</dbReference>
<comment type="caution">
    <text evidence="15">The sequence shown here is derived from an EMBL/GenBank/DDBJ whole genome shotgun (WGS) entry which is preliminary data.</text>
</comment>
<dbReference type="GO" id="GO:0005524">
    <property type="term" value="F:ATP binding"/>
    <property type="evidence" value="ECO:0007669"/>
    <property type="project" value="UniProtKB-KW"/>
</dbReference>
<evidence type="ECO:0000256" key="8">
    <source>
        <dbReference type="ARBA" id="ARBA00022777"/>
    </source>
</evidence>
<dbReference type="GO" id="GO:0009584">
    <property type="term" value="P:detection of visible light"/>
    <property type="evidence" value="ECO:0007669"/>
    <property type="project" value="InterPro"/>
</dbReference>
<evidence type="ECO:0000313" key="16">
    <source>
        <dbReference type="EMBL" id="MBM7851550.1"/>
    </source>
</evidence>
<dbReference type="PANTHER" id="PTHR41523">
    <property type="entry name" value="TWO-COMPONENT SYSTEM SENSOR PROTEIN"/>
    <property type="match status" value="1"/>
</dbReference>
<reference evidence="15" key="3">
    <citation type="submission" date="2023-01" db="EMBL/GenBank/DDBJ databases">
        <authorList>
            <person name="Sun Q."/>
            <person name="Evtushenko L."/>
        </authorList>
    </citation>
    <scope>NUCLEOTIDE SEQUENCE</scope>
    <source>
        <strain evidence="15">VKM B-1606</strain>
    </source>
</reference>
<evidence type="ECO:0000256" key="7">
    <source>
        <dbReference type="ARBA" id="ARBA00022741"/>
    </source>
</evidence>
<dbReference type="GO" id="GO:0004673">
    <property type="term" value="F:protein histidine kinase activity"/>
    <property type="evidence" value="ECO:0007669"/>
    <property type="project" value="UniProtKB-EC"/>
</dbReference>
<evidence type="ECO:0000256" key="9">
    <source>
        <dbReference type="ARBA" id="ARBA00022840"/>
    </source>
</evidence>
<dbReference type="InterPro" id="IPR011102">
    <property type="entry name" value="Sig_transdc_His_kinase_HWE"/>
</dbReference>
<dbReference type="InterPro" id="IPR011006">
    <property type="entry name" value="CheY-like_superfamily"/>
</dbReference>
<keyword evidence="4 12" id="KW-0597">Phosphoprotein</keyword>
<dbReference type="SUPFAM" id="SSF55781">
    <property type="entry name" value="GAF domain-like"/>
    <property type="match status" value="2"/>
</dbReference>
<gene>
    <name evidence="15" type="ORF">GCM10008170_06270</name>
    <name evidence="16" type="ORF">JOD31_001775</name>
</gene>
<dbReference type="InterPro" id="IPR013654">
    <property type="entry name" value="PAS_2"/>
</dbReference>
<reference evidence="16 17" key="2">
    <citation type="submission" date="2021-01" db="EMBL/GenBank/DDBJ databases">
        <title>Genomic Encyclopedia of Type Strains, Phase IV (KMG-IV): sequencing the most valuable type-strain genomes for metagenomic binning, comparative biology and taxonomic classification.</title>
        <authorList>
            <person name="Goeker M."/>
        </authorList>
    </citation>
    <scope>NUCLEOTIDE SEQUENCE [LARGE SCALE GENOMIC DNA]</scope>
    <source>
        <strain evidence="16 17">DSM 6130</strain>
    </source>
</reference>
<dbReference type="Pfam" id="PF08446">
    <property type="entry name" value="PAS_2"/>
    <property type="match status" value="1"/>
</dbReference>
<evidence type="ECO:0000313" key="15">
    <source>
        <dbReference type="EMBL" id="GLK54608.1"/>
    </source>
</evidence>
<reference evidence="15" key="1">
    <citation type="journal article" date="2014" name="Int. J. Syst. Evol. Microbiol.">
        <title>Complete genome sequence of Corynebacterium casei LMG S-19264T (=DSM 44701T), isolated from a smear-ripened cheese.</title>
        <authorList>
            <consortium name="US DOE Joint Genome Institute (JGI-PGF)"/>
            <person name="Walter F."/>
            <person name="Albersmeier A."/>
            <person name="Kalinowski J."/>
            <person name="Ruckert C."/>
        </authorList>
    </citation>
    <scope>NUCLEOTIDE SEQUENCE</scope>
    <source>
        <strain evidence="15">VKM B-1606</strain>
    </source>
</reference>
<feature type="domain" description="Phytochrome chromophore attachment site" evidence="13">
    <location>
        <begin position="120"/>
        <end position="277"/>
    </location>
</feature>
<keyword evidence="5" id="KW-0716">Sensory transduction</keyword>
<dbReference type="PROSITE" id="PS50110">
    <property type="entry name" value="RESPONSE_REGULATORY"/>
    <property type="match status" value="1"/>
</dbReference>
<dbReference type="Gene3D" id="3.30.450.40">
    <property type="match status" value="1"/>
</dbReference>